<dbReference type="AlphaFoldDB" id="A0A0S2KHY9"/>
<evidence type="ECO:0000259" key="1">
    <source>
        <dbReference type="Pfam" id="PF00534"/>
    </source>
</evidence>
<dbReference type="PANTHER" id="PTHR12526">
    <property type="entry name" value="GLYCOSYLTRANSFERASE"/>
    <property type="match status" value="1"/>
</dbReference>
<dbReference type="PANTHER" id="PTHR12526:SF630">
    <property type="entry name" value="GLYCOSYLTRANSFERASE"/>
    <property type="match status" value="1"/>
</dbReference>
<evidence type="ECO:0000313" key="4">
    <source>
        <dbReference type="Proteomes" id="UP000056252"/>
    </source>
</evidence>
<feature type="domain" description="Glycosyltransferase subfamily 4-like N-terminal" evidence="2">
    <location>
        <begin position="12"/>
        <end position="166"/>
    </location>
</feature>
<name>A0A0S2KHY9_9BACT</name>
<dbReference type="SUPFAM" id="SSF53756">
    <property type="entry name" value="UDP-Glycosyltransferase/glycogen phosphorylase"/>
    <property type="match status" value="1"/>
</dbReference>
<proteinExistence type="predicted"/>
<dbReference type="Proteomes" id="UP000056252">
    <property type="component" value="Chromosome"/>
</dbReference>
<dbReference type="KEGG" id="peo:AS203_01515"/>
<keyword evidence="4" id="KW-1185">Reference proteome</keyword>
<sequence length="361" mass="41196">MKIFILCTRLCYGGAERVGIMLANGFAEKGHDVTLIANLFDEITYPINSRVRILNLVASNQNKVRKWGSSIRLVRKYMKRYQPDVSIGILNTCSLIAKIAAIGLNIPVVMTEHDAFERPASAPFTFWKWFVKFQLNKIYRYVTVLTEADKKNIGKRLKGVYVMPNPLSLTPTISIPPKEKIILAAGRLEDWYVKGFDTLISAWAQIAPKHRDWSLQIAGIGSEEEKAFLQNMAYNNHIEEQFQLLGFRRNLESLYQKASLFVLSSRYEGFGLVLIEAMSQGCACVACDYNGRQREIITQDIEGLVCTPDNINDLADAIRRLIENEQLRKMIQKQSIERSKYYQIGAVIARWESLLKHVVSH</sequence>
<evidence type="ECO:0000259" key="2">
    <source>
        <dbReference type="Pfam" id="PF13439"/>
    </source>
</evidence>
<feature type="domain" description="Glycosyl transferase family 1" evidence="1">
    <location>
        <begin position="175"/>
        <end position="336"/>
    </location>
</feature>
<gene>
    <name evidence="3" type="ORF">AS203_01515</name>
</gene>
<dbReference type="Pfam" id="PF00534">
    <property type="entry name" value="Glycos_transf_1"/>
    <property type="match status" value="1"/>
</dbReference>
<dbReference type="CDD" id="cd03820">
    <property type="entry name" value="GT4_AmsD-like"/>
    <property type="match status" value="1"/>
</dbReference>
<dbReference type="InterPro" id="IPR001296">
    <property type="entry name" value="Glyco_trans_1"/>
</dbReference>
<dbReference type="eggNOG" id="COG0438">
    <property type="taxonomic scope" value="Bacteria"/>
</dbReference>
<keyword evidence="3" id="KW-0328">Glycosyltransferase</keyword>
<dbReference type="OrthoDB" id="9811239at2"/>
<reference evidence="4" key="1">
    <citation type="submission" date="2015-11" db="EMBL/GenBank/DDBJ databases">
        <authorList>
            <person name="Holder M.E."/>
            <person name="Ajami N.J."/>
            <person name="Petrosino J.F."/>
        </authorList>
    </citation>
    <scope>NUCLEOTIDE SEQUENCE [LARGE SCALE GENOMIC DNA]</scope>
    <source>
        <strain evidence="4">F0113</strain>
    </source>
</reference>
<accession>A0A0S2KHY9</accession>
<dbReference type="EMBL" id="CP013195">
    <property type="protein sequence ID" value="ALO47936.1"/>
    <property type="molecule type" value="Genomic_DNA"/>
</dbReference>
<dbReference type="Gene3D" id="3.40.50.2000">
    <property type="entry name" value="Glycogen Phosphorylase B"/>
    <property type="match status" value="2"/>
</dbReference>
<dbReference type="GO" id="GO:0016757">
    <property type="term" value="F:glycosyltransferase activity"/>
    <property type="evidence" value="ECO:0007669"/>
    <property type="project" value="UniProtKB-KW"/>
</dbReference>
<evidence type="ECO:0000313" key="3">
    <source>
        <dbReference type="EMBL" id="ALO47936.1"/>
    </source>
</evidence>
<organism evidence="3 4">
    <name type="scientific">Hoylesella enoeca</name>
    <dbReference type="NCBI Taxonomy" id="76123"/>
    <lineage>
        <taxon>Bacteria</taxon>
        <taxon>Pseudomonadati</taxon>
        <taxon>Bacteroidota</taxon>
        <taxon>Bacteroidia</taxon>
        <taxon>Bacteroidales</taxon>
        <taxon>Prevotellaceae</taxon>
        <taxon>Hoylesella</taxon>
    </lineage>
</organism>
<protein>
    <submittedName>
        <fullName evidence="3">UDP-galactose--lipooligosaccharide galactosyltransferase</fullName>
    </submittedName>
</protein>
<dbReference type="InterPro" id="IPR028098">
    <property type="entry name" value="Glyco_trans_4-like_N"/>
</dbReference>
<dbReference type="Pfam" id="PF13439">
    <property type="entry name" value="Glyco_transf_4"/>
    <property type="match status" value="1"/>
</dbReference>
<keyword evidence="3" id="KW-0808">Transferase</keyword>
<dbReference type="RefSeq" id="WP_060544118.1">
    <property type="nucleotide sequence ID" value="NZ_CP013195.1"/>
</dbReference>
<dbReference type="STRING" id="76123.AS203_01515"/>